<sequence length="326" mass="35379">MWTVNPNFPVADWLSSLQTLLAMLPVWIKPLWIVAVGVLAAVVGLWVALALLGRLAPRVAAILRTTSKEATSQPLFYILLSLGIVMLLLSPILPYNTFGEDIKLLKAEGLTFIKLLAIVMAVWTASVSIAEEIEGRTALTVLSKPVARWKMLIGKFLGVMLPVTVMFIVLGALFLCAVSYKVKYDAREVSRPDPTVEECQGEILQSVPGLALAYLEALVMASVAAAISTRFPLLPNLLVCASIYALGHLLPTVVIETADRLEFVAFAAKLLAVVLPGLEYFSMETAIATGRPVSWDYLALAGLYSLVYMGLSMVLGLLLFEDRDLA</sequence>
<feature type="transmembrane region" description="Helical" evidence="1">
    <location>
        <begin position="152"/>
        <end position="180"/>
    </location>
</feature>
<evidence type="ECO:0000313" key="3">
    <source>
        <dbReference type="Proteomes" id="UP000215086"/>
    </source>
</evidence>
<feature type="transmembrane region" description="Helical" evidence="1">
    <location>
        <begin position="112"/>
        <end position="131"/>
    </location>
</feature>
<evidence type="ECO:0000313" key="2">
    <source>
        <dbReference type="EMBL" id="ASV73050.1"/>
    </source>
</evidence>
<dbReference type="AlphaFoldDB" id="A0A286RAS1"/>
<feature type="transmembrane region" description="Helical" evidence="1">
    <location>
        <begin position="74"/>
        <end position="92"/>
    </location>
</feature>
<protein>
    <submittedName>
        <fullName evidence="2">Uncharacterized protein</fullName>
    </submittedName>
</protein>
<dbReference type="Proteomes" id="UP000215086">
    <property type="component" value="Chromosome"/>
</dbReference>
<feature type="transmembrane region" description="Helical" evidence="1">
    <location>
        <begin position="263"/>
        <end position="283"/>
    </location>
</feature>
<name>A0A286RAS1_9BACT</name>
<proteinExistence type="predicted"/>
<dbReference type="OrthoDB" id="264591at2"/>
<keyword evidence="1" id="KW-0472">Membrane</keyword>
<feature type="transmembrane region" description="Helical" evidence="1">
    <location>
        <begin position="31"/>
        <end position="53"/>
    </location>
</feature>
<dbReference type="PANTHER" id="PTHR43471">
    <property type="entry name" value="ABC TRANSPORTER PERMEASE"/>
    <property type="match status" value="1"/>
</dbReference>
<accession>A0A286RAS1</accession>
<feature type="transmembrane region" description="Helical" evidence="1">
    <location>
        <begin position="233"/>
        <end position="251"/>
    </location>
</feature>
<evidence type="ECO:0000256" key="1">
    <source>
        <dbReference type="SAM" id="Phobius"/>
    </source>
</evidence>
<feature type="transmembrane region" description="Helical" evidence="1">
    <location>
        <begin position="295"/>
        <end position="320"/>
    </location>
</feature>
<dbReference type="EMBL" id="CP018477">
    <property type="protein sequence ID" value="ASV73050.1"/>
    <property type="molecule type" value="Genomic_DNA"/>
</dbReference>
<keyword evidence="1" id="KW-1133">Transmembrane helix</keyword>
<dbReference type="Pfam" id="PF12679">
    <property type="entry name" value="ABC2_membrane_2"/>
    <property type="match status" value="1"/>
</dbReference>
<gene>
    <name evidence="2" type="ORF">THTE_0448</name>
</gene>
<dbReference type="KEGG" id="ttf:THTE_0448"/>
<reference evidence="2 3" key="1">
    <citation type="journal article" name="Front. Microbiol.">
        <title>Sugar Metabolism of the First Thermophilic Planctomycete Thermogutta terrifontis: Comparative Genomic and Transcriptomic Approaches.</title>
        <authorList>
            <person name="Elcheninov A.G."/>
            <person name="Menzel P."/>
            <person name="Gudbergsdottir S.R."/>
            <person name="Slesarev A.I."/>
            <person name="Kadnikov V.V."/>
            <person name="Krogh A."/>
            <person name="Bonch-Osmolovskaya E.A."/>
            <person name="Peng X."/>
            <person name="Kublanov I.V."/>
        </authorList>
    </citation>
    <scope>NUCLEOTIDE SEQUENCE [LARGE SCALE GENOMIC DNA]</scope>
    <source>
        <strain evidence="2 3">R1</strain>
    </source>
</reference>
<keyword evidence="3" id="KW-1185">Reference proteome</keyword>
<dbReference type="RefSeq" id="WP_095413779.1">
    <property type="nucleotide sequence ID" value="NZ_CP018477.1"/>
</dbReference>
<dbReference type="PANTHER" id="PTHR43471:SF10">
    <property type="entry name" value="SLL1107 PROTEIN"/>
    <property type="match status" value="1"/>
</dbReference>
<keyword evidence="1" id="KW-0812">Transmembrane</keyword>
<organism evidence="2 3">
    <name type="scientific">Thermogutta terrifontis</name>
    <dbReference type="NCBI Taxonomy" id="1331910"/>
    <lineage>
        <taxon>Bacteria</taxon>
        <taxon>Pseudomonadati</taxon>
        <taxon>Planctomycetota</taxon>
        <taxon>Planctomycetia</taxon>
        <taxon>Pirellulales</taxon>
        <taxon>Thermoguttaceae</taxon>
        <taxon>Thermogutta</taxon>
    </lineage>
</organism>